<feature type="coiled-coil region" evidence="12">
    <location>
        <begin position="384"/>
        <end position="418"/>
    </location>
</feature>
<dbReference type="SMART" id="SM00052">
    <property type="entry name" value="EAL"/>
    <property type="match status" value="1"/>
</dbReference>
<evidence type="ECO:0000256" key="5">
    <source>
        <dbReference type="ARBA" id="ARBA00022692"/>
    </source>
</evidence>
<dbReference type="GO" id="GO:0005886">
    <property type="term" value="C:plasma membrane"/>
    <property type="evidence" value="ECO:0007669"/>
    <property type="project" value="UniProtKB-SubCell"/>
</dbReference>
<evidence type="ECO:0000256" key="12">
    <source>
        <dbReference type="SAM" id="Coils"/>
    </source>
</evidence>
<dbReference type="Pfam" id="PF00563">
    <property type="entry name" value="EAL"/>
    <property type="match status" value="1"/>
</dbReference>
<dbReference type="CDD" id="cd18773">
    <property type="entry name" value="PDC1_HK_sensor"/>
    <property type="match status" value="1"/>
</dbReference>
<dbReference type="PANTHER" id="PTHR44757:SF2">
    <property type="entry name" value="BIOFILM ARCHITECTURE MAINTENANCE PROTEIN MBAA"/>
    <property type="match status" value="1"/>
</dbReference>
<dbReference type="PROSITE" id="PS50887">
    <property type="entry name" value="GGDEF"/>
    <property type="match status" value="1"/>
</dbReference>
<dbReference type="RefSeq" id="WP_015392502.1">
    <property type="nucleotide sequence ID" value="NC_020291.1"/>
</dbReference>
<dbReference type="InterPro" id="IPR001610">
    <property type="entry name" value="PAC"/>
</dbReference>
<dbReference type="SMART" id="SM00086">
    <property type="entry name" value="PAC"/>
    <property type="match status" value="1"/>
</dbReference>
<evidence type="ECO:0000256" key="6">
    <source>
        <dbReference type="ARBA" id="ARBA00022741"/>
    </source>
</evidence>
<dbReference type="PANTHER" id="PTHR44757">
    <property type="entry name" value="DIGUANYLATE CYCLASE DGCP"/>
    <property type="match status" value="1"/>
</dbReference>
<dbReference type="InterPro" id="IPR033479">
    <property type="entry name" value="dCache_1"/>
</dbReference>
<evidence type="ECO:0000256" key="9">
    <source>
        <dbReference type="ARBA" id="ARBA00022989"/>
    </source>
</evidence>
<keyword evidence="5" id="KW-0812">Transmembrane</keyword>
<dbReference type="SUPFAM" id="SSF141868">
    <property type="entry name" value="EAL domain-like"/>
    <property type="match status" value="1"/>
</dbReference>
<evidence type="ECO:0000313" key="19">
    <source>
        <dbReference type="Proteomes" id="UP000011728"/>
    </source>
</evidence>
<dbReference type="SUPFAM" id="SSF103190">
    <property type="entry name" value="Sensory domain-like"/>
    <property type="match status" value="1"/>
</dbReference>
<dbReference type="InterPro" id="IPR052155">
    <property type="entry name" value="Biofilm_reg_signaling"/>
</dbReference>
<dbReference type="CDD" id="cd01948">
    <property type="entry name" value="EAL"/>
    <property type="match status" value="1"/>
</dbReference>
<keyword evidence="11" id="KW-0472">Membrane</keyword>
<dbReference type="InterPro" id="IPR000160">
    <property type="entry name" value="GGDEF_dom"/>
</dbReference>
<dbReference type="CDD" id="cd06225">
    <property type="entry name" value="HAMP"/>
    <property type="match status" value="1"/>
</dbReference>
<keyword evidence="10" id="KW-0902">Two-component regulatory system</keyword>
<dbReference type="STRING" id="36745.CLSAP_22330"/>
<dbReference type="InterPro" id="IPR029151">
    <property type="entry name" value="Sensor-like_sf"/>
</dbReference>
<keyword evidence="19" id="KW-1185">Reference proteome</keyword>
<dbReference type="Gene3D" id="3.30.70.270">
    <property type="match status" value="1"/>
</dbReference>
<dbReference type="InterPro" id="IPR001633">
    <property type="entry name" value="EAL_dom"/>
</dbReference>
<dbReference type="InterPro" id="IPR035965">
    <property type="entry name" value="PAS-like_dom_sf"/>
</dbReference>
<dbReference type="Proteomes" id="UP000011728">
    <property type="component" value="Chromosome"/>
</dbReference>
<feature type="domain" description="EAL" evidence="15">
    <location>
        <begin position="726"/>
        <end position="979"/>
    </location>
</feature>
<dbReference type="Pfam" id="PF08447">
    <property type="entry name" value="PAS_3"/>
    <property type="match status" value="1"/>
</dbReference>
<keyword evidence="9" id="KW-1133">Transmembrane helix</keyword>
<dbReference type="OrthoDB" id="9762141at2"/>
<keyword evidence="4" id="KW-0808">Transferase</keyword>
<dbReference type="InterPro" id="IPR000014">
    <property type="entry name" value="PAS"/>
</dbReference>
<dbReference type="FunFam" id="3.30.70.270:FF:000001">
    <property type="entry name" value="Diguanylate cyclase domain protein"/>
    <property type="match status" value="1"/>
</dbReference>
<evidence type="ECO:0000256" key="2">
    <source>
        <dbReference type="ARBA" id="ARBA00022475"/>
    </source>
</evidence>
<dbReference type="NCBIfam" id="TIGR00254">
    <property type="entry name" value="GGDEF"/>
    <property type="match status" value="1"/>
</dbReference>
<keyword evidence="2" id="KW-1003">Cell membrane</keyword>
<protein>
    <submittedName>
        <fullName evidence="18">PAS domain S-box/diguanylate cyclase (GGDEF) domain-containing protein</fullName>
    </submittedName>
</protein>
<evidence type="ECO:0000256" key="8">
    <source>
        <dbReference type="ARBA" id="ARBA00022840"/>
    </source>
</evidence>
<dbReference type="KEGG" id="csr:Cspa_c24180"/>
<evidence type="ECO:0000259" key="13">
    <source>
        <dbReference type="PROSITE" id="PS50112"/>
    </source>
</evidence>
<dbReference type="eggNOG" id="COG5001">
    <property type="taxonomic scope" value="Bacteria"/>
</dbReference>
<dbReference type="CDD" id="cd01949">
    <property type="entry name" value="GGDEF"/>
    <property type="match status" value="1"/>
</dbReference>
<evidence type="ECO:0000259" key="17">
    <source>
        <dbReference type="PROSITE" id="PS50887"/>
    </source>
</evidence>
<organism evidence="18 19">
    <name type="scientific">Clostridium saccharoperbutylacetonicum N1-4(HMT)</name>
    <dbReference type="NCBI Taxonomy" id="931276"/>
    <lineage>
        <taxon>Bacteria</taxon>
        <taxon>Bacillati</taxon>
        <taxon>Bacillota</taxon>
        <taxon>Clostridia</taxon>
        <taxon>Eubacteriales</taxon>
        <taxon>Clostridiaceae</taxon>
        <taxon>Clostridium</taxon>
    </lineage>
</organism>
<accession>M1MIM9</accession>
<dbReference type="SMART" id="SM00304">
    <property type="entry name" value="HAMP"/>
    <property type="match status" value="1"/>
</dbReference>
<dbReference type="InterPro" id="IPR035919">
    <property type="entry name" value="EAL_sf"/>
</dbReference>
<dbReference type="NCBIfam" id="TIGR00229">
    <property type="entry name" value="sensory_box"/>
    <property type="match status" value="1"/>
</dbReference>
<dbReference type="PATRIC" id="fig|931276.5.peg.2422"/>
<keyword evidence="7" id="KW-0418">Kinase</keyword>
<dbReference type="SMART" id="SM00091">
    <property type="entry name" value="PAS"/>
    <property type="match status" value="1"/>
</dbReference>
<comment type="subcellular location">
    <subcellularLocation>
        <location evidence="1">Cell membrane</location>
        <topology evidence="1">Multi-pass membrane protein</topology>
    </subcellularLocation>
</comment>
<dbReference type="CDD" id="cd12912">
    <property type="entry name" value="PDC2_MCP_like"/>
    <property type="match status" value="1"/>
</dbReference>
<dbReference type="Gene3D" id="3.30.450.20">
    <property type="entry name" value="PAS domain"/>
    <property type="match status" value="2"/>
</dbReference>
<dbReference type="InterPro" id="IPR003660">
    <property type="entry name" value="HAMP_dom"/>
</dbReference>
<evidence type="ECO:0000313" key="18">
    <source>
        <dbReference type="EMBL" id="AGF56183.1"/>
    </source>
</evidence>
<evidence type="ECO:0000256" key="7">
    <source>
        <dbReference type="ARBA" id="ARBA00022777"/>
    </source>
</evidence>
<feature type="domain" description="HAMP" evidence="16">
    <location>
        <begin position="340"/>
        <end position="392"/>
    </location>
</feature>
<evidence type="ECO:0000256" key="4">
    <source>
        <dbReference type="ARBA" id="ARBA00022679"/>
    </source>
</evidence>
<keyword evidence="12" id="KW-0175">Coiled coil</keyword>
<dbReference type="PROSITE" id="PS50885">
    <property type="entry name" value="HAMP"/>
    <property type="match status" value="1"/>
</dbReference>
<feature type="domain" description="PAC" evidence="14">
    <location>
        <begin position="501"/>
        <end position="553"/>
    </location>
</feature>
<dbReference type="Gene3D" id="3.20.20.450">
    <property type="entry name" value="EAL domain"/>
    <property type="match status" value="1"/>
</dbReference>
<dbReference type="GO" id="GO:0016301">
    <property type="term" value="F:kinase activity"/>
    <property type="evidence" value="ECO:0007669"/>
    <property type="project" value="UniProtKB-KW"/>
</dbReference>
<dbReference type="Pfam" id="PF02743">
    <property type="entry name" value="dCache_1"/>
    <property type="match status" value="1"/>
</dbReference>
<evidence type="ECO:0000259" key="14">
    <source>
        <dbReference type="PROSITE" id="PS50113"/>
    </source>
</evidence>
<dbReference type="AlphaFoldDB" id="M1MIM9"/>
<evidence type="ECO:0000256" key="11">
    <source>
        <dbReference type="ARBA" id="ARBA00023136"/>
    </source>
</evidence>
<dbReference type="InterPro" id="IPR043128">
    <property type="entry name" value="Rev_trsase/Diguanyl_cyclase"/>
</dbReference>
<dbReference type="Pfam" id="PF00990">
    <property type="entry name" value="GGDEF"/>
    <property type="match status" value="1"/>
</dbReference>
<dbReference type="InterPro" id="IPR029787">
    <property type="entry name" value="Nucleotide_cyclase"/>
</dbReference>
<evidence type="ECO:0000256" key="10">
    <source>
        <dbReference type="ARBA" id="ARBA00023012"/>
    </source>
</evidence>
<feature type="domain" description="GGDEF" evidence="17">
    <location>
        <begin position="585"/>
        <end position="717"/>
    </location>
</feature>
<evidence type="ECO:0000256" key="3">
    <source>
        <dbReference type="ARBA" id="ARBA00022553"/>
    </source>
</evidence>
<dbReference type="SUPFAM" id="SSF55073">
    <property type="entry name" value="Nucleotide cyclase"/>
    <property type="match status" value="1"/>
</dbReference>
<dbReference type="SMART" id="SM00267">
    <property type="entry name" value="GGDEF"/>
    <property type="match status" value="1"/>
</dbReference>
<name>M1MIM9_9CLOT</name>
<proteinExistence type="predicted"/>
<dbReference type="Gene3D" id="6.10.340.10">
    <property type="match status" value="1"/>
</dbReference>
<dbReference type="CDD" id="cd00130">
    <property type="entry name" value="PAS"/>
    <property type="match status" value="1"/>
</dbReference>
<dbReference type="PROSITE" id="PS50883">
    <property type="entry name" value="EAL"/>
    <property type="match status" value="1"/>
</dbReference>
<evidence type="ECO:0000259" key="15">
    <source>
        <dbReference type="PROSITE" id="PS50883"/>
    </source>
</evidence>
<dbReference type="GO" id="GO:0000160">
    <property type="term" value="P:phosphorelay signal transduction system"/>
    <property type="evidence" value="ECO:0007669"/>
    <property type="project" value="UniProtKB-KW"/>
</dbReference>
<gene>
    <name evidence="18" type="ORF">Cspa_c24180</name>
</gene>
<dbReference type="EMBL" id="CP004121">
    <property type="protein sequence ID" value="AGF56183.1"/>
    <property type="molecule type" value="Genomic_DNA"/>
</dbReference>
<evidence type="ECO:0000256" key="1">
    <source>
        <dbReference type="ARBA" id="ARBA00004651"/>
    </source>
</evidence>
<dbReference type="InterPro" id="IPR000700">
    <property type="entry name" value="PAS-assoc_C"/>
</dbReference>
<dbReference type="SUPFAM" id="SSF55785">
    <property type="entry name" value="PYP-like sensor domain (PAS domain)"/>
    <property type="match status" value="1"/>
</dbReference>
<keyword evidence="8" id="KW-0067">ATP-binding</keyword>
<sequence>MRITFRIKLFLFCVFIILLTAIPIATITYNDIYNSLKGEMLLHSKEQILQIDNSINGIANQLKANTVFLANSNEARKADQSISALFNIPNVENNKKYSKQLPGMEGSIYNELESYGESHPETTYVYIGTKWGGYIQWPDGLGAGNFDPRKRPWYAPAVENPDKVITSDPYVSAIDNSNNIIISFSSAIKNEANEVIGVAGIDVSLNKLSEIVRSIKVGKDGYIFICTKDGTMLAHPNSNLNFKKLSEYDSKLVSSKDGSELSIKDSDKIINAENDNFETVIDGKEVFVNIYTSPNTGWKMVSVVQKSELTDRAEELQNLVIIITLCVLVLGIILTYFITKVLTKPIKDLAPIMETAGNGDLAVRANINTKDEFGVLGNSFNLMISKLSSNYDELSAVYEELMATEEELRAQYDELQFNEEALRSSEERYRIALESANDSIWQWNMITGEFFVSDKLIDIIGYKPDPEMNVPKMFMEMVHPDDYVQAKEDLYNHINNLTPVFNSEYRIKTKDGSYVWVYSKGKVSRDTEGKAIKLSGSISDISERRKAEDKIKFLAYYDTLTGLTNKVLFMEKLDEQLERIKSSEAEGAVIFVDLDDFKKINDVMGHKFGDELLIALSEQFKKLVEKKDTICRQGGDEFFILNPSIKENEIEAYVNKLLNLFNQGFRVQDKQISITGSIGVALYPKDGTDSDTIMKNADSAMYKAKELGKNRYALYDPEIYLKLQRKTAIERILRNAIENNEFSINYQPQYDAMKNEIFGFEALLRLNSKELGFISPAEFIPIAEESGYITQIGLWVIKESCLQSVKWLRGGYKFKSISINISSVDLQQPDFIEKVTDIIKETGIDTDIVEFEITETVLMQSLDLSINALNHLKSMGIRIALDDFGTGYSSLNYLRKIPINTLKIDKSFIDNIASNEKEESIINNIIQMAHTMDLKVVAEGVEIADQLSILKEKECDYIQGYYFSKPLPAPEVEKLFEQG</sequence>
<dbReference type="GO" id="GO:0005524">
    <property type="term" value="F:ATP binding"/>
    <property type="evidence" value="ECO:0007669"/>
    <property type="project" value="UniProtKB-KW"/>
</dbReference>
<dbReference type="Pfam" id="PF00672">
    <property type="entry name" value="HAMP"/>
    <property type="match status" value="1"/>
</dbReference>
<dbReference type="SUPFAM" id="SSF158472">
    <property type="entry name" value="HAMP domain-like"/>
    <property type="match status" value="1"/>
</dbReference>
<reference evidence="18 19" key="1">
    <citation type="submission" date="2013-02" db="EMBL/GenBank/DDBJ databases">
        <title>Genome sequence of Clostridium saccharoperbutylacetonicum N1-4(HMT).</title>
        <authorList>
            <person name="Poehlein A."/>
            <person name="Daniel R."/>
        </authorList>
    </citation>
    <scope>NUCLEOTIDE SEQUENCE [LARGE SCALE GENOMIC DNA]</scope>
    <source>
        <strain evidence="19">N1-4(HMT)</strain>
    </source>
</reference>
<keyword evidence="6" id="KW-0547">Nucleotide-binding</keyword>
<dbReference type="InterPro" id="IPR013655">
    <property type="entry name" value="PAS_fold_3"/>
</dbReference>
<evidence type="ECO:0000259" key="16">
    <source>
        <dbReference type="PROSITE" id="PS50885"/>
    </source>
</evidence>
<dbReference type="PROSITE" id="PS50113">
    <property type="entry name" value="PAC"/>
    <property type="match status" value="1"/>
</dbReference>
<dbReference type="HOGENOM" id="CLU_000445_78_2_9"/>
<keyword evidence="3" id="KW-0597">Phosphoprotein</keyword>
<dbReference type="PROSITE" id="PS50112">
    <property type="entry name" value="PAS"/>
    <property type="match status" value="1"/>
</dbReference>
<feature type="domain" description="PAS" evidence="13">
    <location>
        <begin position="425"/>
        <end position="497"/>
    </location>
</feature>